<dbReference type="AlphaFoldDB" id="A0A2T0X3B4"/>
<comment type="caution">
    <text evidence="4">The sequence shown here is derived from an EMBL/GenBank/DDBJ whole genome shotgun (WGS) entry which is preliminary data.</text>
</comment>
<accession>A0A2T0X3B4</accession>
<proteinExistence type="predicted"/>
<sequence length="347" mass="35527">MVDLVVRGAGVIGLACAWTALRRGARVAITEPRGVASGASGGVVGALSPHAPERWTPAKALQLRALVAARGFWPEVEDASGISTGYARAGRLQPLVDEAAVRRARDRAEGALRHWGTAATWEVVSAPEGWGPASATGLVLRDTLAAHLHPRRACSALAAAIRAAGGTIGPEAAPAGAPVIEATGWEGLREHDLGAGQKGQGALLGFDARGEPQIYTGGIHVIPHLDGTTGIGSTSEGEWTDAAPDAAVDAVIARARVAVPALADAPVIERWGAIRPRARTREPVIGRLPSGAVIANGGFKIGFGIAPEVARLAVDLALEGRDDVPDGMRPGPAAPLPPDPHRGSVRP</sequence>
<feature type="domain" description="FAD dependent oxidoreductase" evidence="3">
    <location>
        <begin position="3"/>
        <end position="316"/>
    </location>
</feature>
<evidence type="ECO:0000313" key="5">
    <source>
        <dbReference type="Proteomes" id="UP000238801"/>
    </source>
</evidence>
<evidence type="ECO:0000259" key="3">
    <source>
        <dbReference type="Pfam" id="PF01266"/>
    </source>
</evidence>
<reference evidence="4 5" key="1">
    <citation type="submission" date="2018-03" db="EMBL/GenBank/DDBJ databases">
        <title>Genomic Encyclopedia of Archaeal and Bacterial Type Strains, Phase II (KMG-II): from individual species to whole genera.</title>
        <authorList>
            <person name="Goeker M."/>
        </authorList>
    </citation>
    <scope>NUCLEOTIDE SEQUENCE [LARGE SCALE GENOMIC DNA]</scope>
    <source>
        <strain evidence="4 5">DSM 29318</strain>
    </source>
</reference>
<dbReference type="InterPro" id="IPR036188">
    <property type="entry name" value="FAD/NAD-bd_sf"/>
</dbReference>
<feature type="region of interest" description="Disordered" evidence="2">
    <location>
        <begin position="321"/>
        <end position="347"/>
    </location>
</feature>
<dbReference type="PANTHER" id="PTHR13847">
    <property type="entry name" value="SARCOSINE DEHYDROGENASE-RELATED"/>
    <property type="match status" value="1"/>
</dbReference>
<dbReference type="OrthoDB" id="7818064at2"/>
<dbReference type="Gene3D" id="3.50.50.60">
    <property type="entry name" value="FAD/NAD(P)-binding domain"/>
    <property type="match status" value="2"/>
</dbReference>
<name>A0A2T0X3B4_9RHOB</name>
<dbReference type="Gene3D" id="3.30.9.10">
    <property type="entry name" value="D-Amino Acid Oxidase, subunit A, domain 2"/>
    <property type="match status" value="2"/>
</dbReference>
<dbReference type="Proteomes" id="UP000238801">
    <property type="component" value="Unassembled WGS sequence"/>
</dbReference>
<organism evidence="4 5">
    <name type="scientific">Hasllibacter halocynthiae</name>
    <dbReference type="NCBI Taxonomy" id="595589"/>
    <lineage>
        <taxon>Bacteria</taxon>
        <taxon>Pseudomonadati</taxon>
        <taxon>Pseudomonadota</taxon>
        <taxon>Alphaproteobacteria</taxon>
        <taxon>Rhodobacterales</taxon>
        <taxon>Roseobacteraceae</taxon>
        <taxon>Hasllibacter</taxon>
    </lineage>
</organism>
<dbReference type="GO" id="GO:0005737">
    <property type="term" value="C:cytoplasm"/>
    <property type="evidence" value="ECO:0007669"/>
    <property type="project" value="TreeGrafter"/>
</dbReference>
<dbReference type="InterPro" id="IPR006076">
    <property type="entry name" value="FAD-dep_OxRdtase"/>
</dbReference>
<evidence type="ECO:0000256" key="1">
    <source>
        <dbReference type="ARBA" id="ARBA00023002"/>
    </source>
</evidence>
<dbReference type="EMBL" id="PVTT01000002">
    <property type="protein sequence ID" value="PRY93395.1"/>
    <property type="molecule type" value="Genomic_DNA"/>
</dbReference>
<dbReference type="GO" id="GO:0016491">
    <property type="term" value="F:oxidoreductase activity"/>
    <property type="evidence" value="ECO:0007669"/>
    <property type="project" value="UniProtKB-KW"/>
</dbReference>
<gene>
    <name evidence="4" type="ORF">BCF33_2263</name>
</gene>
<dbReference type="RefSeq" id="WP_106160992.1">
    <property type="nucleotide sequence ID" value="NZ_PVTT01000002.1"/>
</dbReference>
<protein>
    <submittedName>
        <fullName evidence="4">Glycine/D-amino acid oxidase-like deaminating enzyme</fullName>
    </submittedName>
</protein>
<dbReference type="Pfam" id="PF01266">
    <property type="entry name" value="DAO"/>
    <property type="match status" value="1"/>
</dbReference>
<keyword evidence="5" id="KW-1185">Reference proteome</keyword>
<dbReference type="SUPFAM" id="SSF51971">
    <property type="entry name" value="Nucleotide-binding domain"/>
    <property type="match status" value="1"/>
</dbReference>
<dbReference type="PANTHER" id="PTHR13847:SF289">
    <property type="entry name" value="GLYCINE OXIDASE"/>
    <property type="match status" value="1"/>
</dbReference>
<keyword evidence="1" id="KW-0560">Oxidoreductase</keyword>
<evidence type="ECO:0000256" key="2">
    <source>
        <dbReference type="SAM" id="MobiDB-lite"/>
    </source>
</evidence>
<evidence type="ECO:0000313" key="4">
    <source>
        <dbReference type="EMBL" id="PRY93395.1"/>
    </source>
</evidence>